<keyword evidence="1" id="KW-0472">Membrane</keyword>
<keyword evidence="1" id="KW-0812">Transmembrane</keyword>
<protein>
    <submittedName>
        <fullName evidence="2">Uncharacterized protein</fullName>
    </submittedName>
</protein>
<evidence type="ECO:0000313" key="3">
    <source>
        <dbReference type="Proteomes" id="UP000712600"/>
    </source>
</evidence>
<comment type="caution">
    <text evidence="2">The sequence shown here is derived from an EMBL/GenBank/DDBJ whole genome shotgun (WGS) entry which is preliminary data.</text>
</comment>
<accession>A0A8S9R3R0</accession>
<reference evidence="2" key="1">
    <citation type="submission" date="2019-12" db="EMBL/GenBank/DDBJ databases">
        <title>Genome sequencing and annotation of Brassica cretica.</title>
        <authorList>
            <person name="Studholme D.J."/>
            <person name="Sarris P."/>
        </authorList>
    </citation>
    <scope>NUCLEOTIDE SEQUENCE</scope>
    <source>
        <strain evidence="2">PFS-109/04</strain>
        <tissue evidence="2">Leaf</tissue>
    </source>
</reference>
<dbReference type="EMBL" id="QGKX02000996">
    <property type="protein sequence ID" value="KAF3558348.1"/>
    <property type="molecule type" value="Genomic_DNA"/>
</dbReference>
<feature type="transmembrane region" description="Helical" evidence="1">
    <location>
        <begin position="76"/>
        <end position="96"/>
    </location>
</feature>
<feature type="transmembrane region" description="Helical" evidence="1">
    <location>
        <begin position="102"/>
        <end position="120"/>
    </location>
</feature>
<keyword evidence="1" id="KW-1133">Transmembrane helix</keyword>
<dbReference type="AlphaFoldDB" id="A0A8S9R3R0"/>
<sequence>MDSRRRGGLAFSRGCRSVASCVAEWLPISVLLVQPRRRGQVCAGPSGGGEWRFAVLCCVGVVYGCGVVMPSDSDSVGLFFLALVLVNIGEACRYVFFGVARFLFVLVGPLSMDSTLWTWLRLSALVLKV</sequence>
<organism evidence="2 3">
    <name type="scientific">Brassica cretica</name>
    <name type="common">Mustard</name>
    <dbReference type="NCBI Taxonomy" id="69181"/>
    <lineage>
        <taxon>Eukaryota</taxon>
        <taxon>Viridiplantae</taxon>
        <taxon>Streptophyta</taxon>
        <taxon>Embryophyta</taxon>
        <taxon>Tracheophyta</taxon>
        <taxon>Spermatophyta</taxon>
        <taxon>Magnoliopsida</taxon>
        <taxon>eudicotyledons</taxon>
        <taxon>Gunneridae</taxon>
        <taxon>Pentapetalae</taxon>
        <taxon>rosids</taxon>
        <taxon>malvids</taxon>
        <taxon>Brassicales</taxon>
        <taxon>Brassicaceae</taxon>
        <taxon>Brassiceae</taxon>
        <taxon>Brassica</taxon>
    </lineage>
</organism>
<evidence type="ECO:0000256" key="1">
    <source>
        <dbReference type="SAM" id="Phobius"/>
    </source>
</evidence>
<dbReference type="Proteomes" id="UP000712600">
    <property type="component" value="Unassembled WGS sequence"/>
</dbReference>
<gene>
    <name evidence="2" type="ORF">F2Q69_00015783</name>
</gene>
<proteinExistence type="predicted"/>
<name>A0A8S9R3R0_BRACR</name>
<evidence type="ECO:0000313" key="2">
    <source>
        <dbReference type="EMBL" id="KAF3558348.1"/>
    </source>
</evidence>
<feature type="transmembrane region" description="Helical" evidence="1">
    <location>
        <begin position="51"/>
        <end position="69"/>
    </location>
</feature>